<comment type="catalytic activity">
    <reaction evidence="13">
        <text>L-threonine + hydrogencarbonate + ATP = L-threonylcarbamoyladenylate + diphosphate + H2O</text>
        <dbReference type="Rhea" id="RHEA:36407"/>
        <dbReference type="ChEBI" id="CHEBI:15377"/>
        <dbReference type="ChEBI" id="CHEBI:17544"/>
        <dbReference type="ChEBI" id="CHEBI:30616"/>
        <dbReference type="ChEBI" id="CHEBI:33019"/>
        <dbReference type="ChEBI" id="CHEBI:57926"/>
        <dbReference type="ChEBI" id="CHEBI:73682"/>
        <dbReference type="EC" id="2.7.7.87"/>
    </reaction>
</comment>
<dbReference type="Gene3D" id="3.90.870.10">
    <property type="entry name" value="DHBP synthase"/>
    <property type="match status" value="1"/>
</dbReference>
<dbReference type="GO" id="GO:0005737">
    <property type="term" value="C:cytoplasm"/>
    <property type="evidence" value="ECO:0007669"/>
    <property type="project" value="UniProtKB-SubCell"/>
</dbReference>
<dbReference type="RefSeq" id="WP_197524796.1">
    <property type="nucleotide sequence ID" value="NZ_SJPH01000002.1"/>
</dbReference>
<dbReference type="Pfam" id="PF01451">
    <property type="entry name" value="LMWPc"/>
    <property type="match status" value="1"/>
</dbReference>
<dbReference type="Pfam" id="PF01300">
    <property type="entry name" value="Sua5_yciO_yrdC"/>
    <property type="match status" value="1"/>
</dbReference>
<dbReference type="InterPro" id="IPR023485">
    <property type="entry name" value="Ptyr_pPase"/>
</dbReference>
<dbReference type="InterPro" id="IPR017945">
    <property type="entry name" value="DHBP_synth_RibB-like_a/b_dom"/>
</dbReference>
<evidence type="ECO:0000256" key="13">
    <source>
        <dbReference type="ARBA" id="ARBA00048366"/>
    </source>
</evidence>
<keyword evidence="9" id="KW-0547">Nucleotide-binding</keyword>
<dbReference type="EMBL" id="SJPH01000002">
    <property type="protein sequence ID" value="TWT47590.1"/>
    <property type="molecule type" value="Genomic_DNA"/>
</dbReference>
<comment type="similarity">
    <text evidence="2">Belongs to the SUA5 family.</text>
</comment>
<dbReference type="PRINTS" id="PR00719">
    <property type="entry name" value="LMWPTPASE"/>
</dbReference>
<dbReference type="GO" id="GO:0004725">
    <property type="term" value="F:protein tyrosine phosphatase activity"/>
    <property type="evidence" value="ECO:0007669"/>
    <property type="project" value="InterPro"/>
</dbReference>
<gene>
    <name evidence="16" type="primary">ywlE</name>
    <name evidence="16" type="ORF">Pla111_12050</name>
</gene>
<dbReference type="GO" id="GO:0008033">
    <property type="term" value="P:tRNA processing"/>
    <property type="evidence" value="ECO:0007669"/>
    <property type="project" value="UniProtKB-KW"/>
</dbReference>
<evidence type="ECO:0000256" key="7">
    <source>
        <dbReference type="ARBA" id="ARBA00022694"/>
    </source>
</evidence>
<dbReference type="EC" id="2.7.7.87" evidence="4"/>
<dbReference type="InterPro" id="IPR050156">
    <property type="entry name" value="TC-AMP_synthase_SUA5"/>
</dbReference>
<name>A0A5C5WA99_9BACT</name>
<feature type="active site" description="Nucleophile" evidence="14">
    <location>
        <position position="227"/>
    </location>
</feature>
<dbReference type="InterPro" id="IPR006070">
    <property type="entry name" value="Sua5-like_dom"/>
</dbReference>
<evidence type="ECO:0000256" key="9">
    <source>
        <dbReference type="ARBA" id="ARBA00022741"/>
    </source>
</evidence>
<evidence type="ECO:0000256" key="2">
    <source>
        <dbReference type="ARBA" id="ARBA00007663"/>
    </source>
</evidence>
<evidence type="ECO:0000256" key="5">
    <source>
        <dbReference type="ARBA" id="ARBA00022490"/>
    </source>
</evidence>
<dbReference type="PANTHER" id="PTHR17490:SF16">
    <property type="entry name" value="THREONYLCARBAMOYL-AMP SYNTHASE"/>
    <property type="match status" value="1"/>
</dbReference>
<keyword evidence="8" id="KW-0548">Nucleotidyltransferase</keyword>
<reference evidence="16 17" key="1">
    <citation type="submission" date="2019-02" db="EMBL/GenBank/DDBJ databases">
        <title>Deep-cultivation of Planctomycetes and their phenomic and genomic characterization uncovers novel biology.</title>
        <authorList>
            <person name="Wiegand S."/>
            <person name="Jogler M."/>
            <person name="Boedeker C."/>
            <person name="Pinto D."/>
            <person name="Vollmers J."/>
            <person name="Rivas-Marin E."/>
            <person name="Kohn T."/>
            <person name="Peeters S.H."/>
            <person name="Heuer A."/>
            <person name="Rast P."/>
            <person name="Oberbeckmann S."/>
            <person name="Bunk B."/>
            <person name="Jeske O."/>
            <person name="Meyerdierks A."/>
            <person name="Storesund J.E."/>
            <person name="Kallscheuer N."/>
            <person name="Luecker S."/>
            <person name="Lage O.M."/>
            <person name="Pohl T."/>
            <person name="Merkel B.J."/>
            <person name="Hornburger P."/>
            <person name="Mueller R.-W."/>
            <person name="Bruemmer F."/>
            <person name="Labrenz M."/>
            <person name="Spormann A.M."/>
            <person name="Op Den Camp H."/>
            <person name="Overmann J."/>
            <person name="Amann R."/>
            <person name="Jetten M.S.M."/>
            <person name="Mascher T."/>
            <person name="Medema M.H."/>
            <person name="Devos D.P."/>
            <person name="Kaster A.-K."/>
            <person name="Ovreas L."/>
            <person name="Rohde M."/>
            <person name="Galperin M.Y."/>
            <person name="Jogler C."/>
        </authorList>
    </citation>
    <scope>NUCLEOTIDE SEQUENCE [LARGE SCALE GENOMIC DNA]</scope>
    <source>
        <strain evidence="16 17">Pla111</strain>
    </source>
</reference>
<keyword evidence="5" id="KW-0963">Cytoplasm</keyword>
<dbReference type="Proteomes" id="UP000318995">
    <property type="component" value="Unassembled WGS sequence"/>
</dbReference>
<keyword evidence="17" id="KW-1185">Reference proteome</keyword>
<keyword evidence="10 16" id="KW-0378">Hydrolase</keyword>
<dbReference type="SMART" id="SM00226">
    <property type="entry name" value="LMWPc"/>
    <property type="match status" value="1"/>
</dbReference>
<dbReference type="SUPFAM" id="SSF52788">
    <property type="entry name" value="Phosphotyrosine protein phosphatases I"/>
    <property type="match status" value="1"/>
</dbReference>
<dbReference type="InterPro" id="IPR036196">
    <property type="entry name" value="Ptyr_pPase_sf"/>
</dbReference>
<feature type="domain" description="YrdC-like" evidence="15">
    <location>
        <begin position="15"/>
        <end position="210"/>
    </location>
</feature>
<feature type="active site" description="Proton donor" evidence="14">
    <location>
        <position position="344"/>
    </location>
</feature>
<comment type="similarity">
    <text evidence="3">Belongs to the low molecular weight phosphotyrosine protein phosphatase family.</text>
</comment>
<evidence type="ECO:0000256" key="10">
    <source>
        <dbReference type="ARBA" id="ARBA00022801"/>
    </source>
</evidence>
<accession>A0A5C5WA99</accession>
<dbReference type="GO" id="GO:0061710">
    <property type="term" value="F:L-threonylcarbamoyladenylate synthase"/>
    <property type="evidence" value="ECO:0007669"/>
    <property type="project" value="UniProtKB-EC"/>
</dbReference>
<dbReference type="GO" id="GO:0000049">
    <property type="term" value="F:tRNA binding"/>
    <property type="evidence" value="ECO:0007669"/>
    <property type="project" value="TreeGrafter"/>
</dbReference>
<dbReference type="CDD" id="cd16344">
    <property type="entry name" value="LMWPAP"/>
    <property type="match status" value="1"/>
</dbReference>
<keyword evidence="7" id="KW-0819">tRNA processing</keyword>
<dbReference type="NCBIfam" id="TIGR00057">
    <property type="entry name" value="L-threonylcarbamoyladenylate synthase"/>
    <property type="match status" value="1"/>
</dbReference>
<evidence type="ECO:0000256" key="11">
    <source>
        <dbReference type="ARBA" id="ARBA00022840"/>
    </source>
</evidence>
<evidence type="ECO:0000256" key="1">
    <source>
        <dbReference type="ARBA" id="ARBA00004496"/>
    </source>
</evidence>
<evidence type="ECO:0000256" key="12">
    <source>
        <dbReference type="ARBA" id="ARBA00029774"/>
    </source>
</evidence>
<evidence type="ECO:0000256" key="8">
    <source>
        <dbReference type="ARBA" id="ARBA00022695"/>
    </source>
</evidence>
<keyword evidence="11" id="KW-0067">ATP-binding</keyword>
<organism evidence="16 17">
    <name type="scientific">Botrimarina hoheduenensis</name>
    <dbReference type="NCBI Taxonomy" id="2528000"/>
    <lineage>
        <taxon>Bacteria</taxon>
        <taxon>Pseudomonadati</taxon>
        <taxon>Planctomycetota</taxon>
        <taxon>Planctomycetia</taxon>
        <taxon>Pirellulales</taxon>
        <taxon>Lacipirellulaceae</taxon>
        <taxon>Botrimarina</taxon>
    </lineage>
</organism>
<keyword evidence="6" id="KW-0808">Transferase</keyword>
<comment type="caution">
    <text evidence="16">The sequence shown here is derived from an EMBL/GenBank/DDBJ whole genome shotgun (WGS) entry which is preliminary data.</text>
</comment>
<evidence type="ECO:0000313" key="17">
    <source>
        <dbReference type="Proteomes" id="UP000318995"/>
    </source>
</evidence>
<dbReference type="Gene3D" id="3.40.50.2300">
    <property type="match status" value="1"/>
</dbReference>
<evidence type="ECO:0000256" key="3">
    <source>
        <dbReference type="ARBA" id="ARBA00011063"/>
    </source>
</evidence>
<feature type="active site" evidence="14">
    <location>
        <position position="233"/>
    </location>
</feature>
<proteinExistence type="inferred from homology"/>
<dbReference type="SUPFAM" id="SSF55821">
    <property type="entry name" value="YrdC/RibB"/>
    <property type="match status" value="1"/>
</dbReference>
<dbReference type="PANTHER" id="PTHR17490">
    <property type="entry name" value="SUA5"/>
    <property type="match status" value="1"/>
</dbReference>
<protein>
    <recommendedName>
        <fullName evidence="12">L-threonylcarbamoyladenylate synthase</fullName>
        <ecNumber evidence="4">2.7.7.87</ecNumber>
    </recommendedName>
    <alternativeName>
        <fullName evidence="12">L-threonylcarbamoyladenylate synthase</fullName>
    </alternativeName>
</protein>
<dbReference type="GO" id="GO:0005524">
    <property type="term" value="F:ATP binding"/>
    <property type="evidence" value="ECO:0007669"/>
    <property type="project" value="UniProtKB-KW"/>
</dbReference>
<evidence type="ECO:0000256" key="14">
    <source>
        <dbReference type="PIRSR" id="PIRSR617867-1"/>
    </source>
</evidence>
<dbReference type="GO" id="GO:0006450">
    <property type="term" value="P:regulation of translational fidelity"/>
    <property type="evidence" value="ECO:0007669"/>
    <property type="project" value="TreeGrafter"/>
</dbReference>
<dbReference type="GO" id="GO:0003725">
    <property type="term" value="F:double-stranded RNA binding"/>
    <property type="evidence" value="ECO:0007669"/>
    <property type="project" value="InterPro"/>
</dbReference>
<evidence type="ECO:0000256" key="4">
    <source>
        <dbReference type="ARBA" id="ARBA00012584"/>
    </source>
</evidence>
<comment type="subcellular location">
    <subcellularLocation>
        <location evidence="1">Cytoplasm</location>
    </subcellularLocation>
</comment>
<evidence type="ECO:0000256" key="6">
    <source>
        <dbReference type="ARBA" id="ARBA00022679"/>
    </source>
</evidence>
<dbReference type="AlphaFoldDB" id="A0A5C5WA99"/>
<dbReference type="PROSITE" id="PS51163">
    <property type="entry name" value="YRDC"/>
    <property type="match status" value="1"/>
</dbReference>
<sequence>MPPVVINVAHADDVRDVVHRAVQALAEGQLVALPTETVYGIACNAADPVALERMAAAKGPPQADPFALAIKSADEAEDYSPRWGPIARRLARRCWPGPVTLVVEADLEEGLIRQLPAEAIPYLCPQGTLGLRAPANQVTQDVLRMLAGPVALTSAKLNDGREAVTAEECVESLGDKLALVLDDGPSRYGQPSTVVRVQGNEIELLREGVVGQQTIDRMTRLLVVFVCTGNTCRSPMAEAVMRTLLAERLGVPVDELGSRGVQVASAGLAASPGAKASPQTAELMRERGAAIDDHAAQQVTEHLVRHADLIIPMTSGHEAALVEVWPDIGPRVKLLDPVGRDIADPIGGGIEVYRQCLAQIENGIRHHADSLIKELGIAGA</sequence>
<evidence type="ECO:0000259" key="15">
    <source>
        <dbReference type="PROSITE" id="PS51163"/>
    </source>
</evidence>
<evidence type="ECO:0000313" key="16">
    <source>
        <dbReference type="EMBL" id="TWT47590.1"/>
    </source>
</evidence>
<dbReference type="InterPro" id="IPR017867">
    <property type="entry name" value="Tyr_phospatase_low_mol_wt"/>
</dbReference>